<dbReference type="InterPro" id="IPR023213">
    <property type="entry name" value="CAT-like_dom_sf"/>
</dbReference>
<dbReference type="InterPro" id="IPR006162">
    <property type="entry name" value="Ppantetheine_attach_site"/>
</dbReference>
<keyword evidence="2" id="KW-0596">Phosphopantetheine</keyword>
<dbReference type="Gene3D" id="3.30.559.10">
    <property type="entry name" value="Chloramphenicol acetyltransferase-like domain"/>
    <property type="match status" value="1"/>
</dbReference>
<dbReference type="InterPro" id="IPR042099">
    <property type="entry name" value="ANL_N_sf"/>
</dbReference>
<evidence type="ECO:0000313" key="6">
    <source>
        <dbReference type="EMBL" id="MBB5672953.1"/>
    </source>
</evidence>
<dbReference type="RefSeq" id="WP_184579264.1">
    <property type="nucleotide sequence ID" value="NZ_JACIIQ010000058.1"/>
</dbReference>
<protein>
    <submittedName>
        <fullName evidence="6">Amino acid adenylation domain-containing protein</fullName>
    </submittedName>
</protein>
<organism evidence="6">
    <name type="scientific">Xanthomonas arboricola</name>
    <dbReference type="NCBI Taxonomy" id="56448"/>
    <lineage>
        <taxon>Bacteria</taxon>
        <taxon>Pseudomonadati</taxon>
        <taxon>Pseudomonadota</taxon>
        <taxon>Gammaproteobacteria</taxon>
        <taxon>Lysobacterales</taxon>
        <taxon>Lysobacteraceae</taxon>
        <taxon>Xanthomonas</taxon>
    </lineage>
</organism>
<dbReference type="CDD" id="cd19531">
    <property type="entry name" value="LCL_NRPS-like"/>
    <property type="match status" value="1"/>
</dbReference>
<comment type="cofactor">
    <cofactor evidence="1">
        <name>pantetheine 4'-phosphate</name>
        <dbReference type="ChEBI" id="CHEBI:47942"/>
    </cofactor>
</comment>
<dbReference type="PROSITE" id="PS50075">
    <property type="entry name" value="CARRIER"/>
    <property type="match status" value="1"/>
</dbReference>
<evidence type="ECO:0000256" key="2">
    <source>
        <dbReference type="ARBA" id="ARBA00022450"/>
    </source>
</evidence>
<name>A0AB73H480_9XANT</name>
<dbReference type="GO" id="GO:0005737">
    <property type="term" value="C:cytoplasm"/>
    <property type="evidence" value="ECO:0007669"/>
    <property type="project" value="TreeGrafter"/>
</dbReference>
<dbReference type="CDD" id="cd05930">
    <property type="entry name" value="A_NRPS"/>
    <property type="match status" value="1"/>
</dbReference>
<dbReference type="Gene3D" id="1.10.1200.10">
    <property type="entry name" value="ACP-like"/>
    <property type="match status" value="1"/>
</dbReference>
<gene>
    <name evidence="6" type="ORF">FHR65_004569</name>
</gene>
<dbReference type="Gene3D" id="3.30.300.30">
    <property type="match status" value="1"/>
</dbReference>
<comment type="caution">
    <text evidence="6">The sequence shown here is derived from an EMBL/GenBank/DDBJ whole genome shotgun (WGS) entry which is preliminary data.</text>
</comment>
<feature type="non-terminal residue" evidence="6">
    <location>
        <position position="998"/>
    </location>
</feature>
<dbReference type="Pfam" id="PF00550">
    <property type="entry name" value="PP-binding"/>
    <property type="match status" value="1"/>
</dbReference>
<dbReference type="Gene3D" id="3.40.50.12780">
    <property type="entry name" value="N-terminal domain of ligase-like"/>
    <property type="match status" value="2"/>
</dbReference>
<dbReference type="InterPro" id="IPR020845">
    <property type="entry name" value="AMP-binding_CS"/>
</dbReference>
<sequence length="998" mass="108290">DEPASEDNPQVPGLRPQHLAYVIYTSGSTGQPKGVMVEHASVVNLWRALETWLAPACPATARVTLNAGVSFDASLQGIVQWLSGRCVVAVPTAVRRDAEALRAFLRDERIDVCDTTPAQLEALLVHGLPDVKEGGPRTWLVGGEAIAPRLWRALAALDALALNVYGPTECTVDSSCARIESVVAPHIGRPLANVQIRVLDAFGAPVPVGVRGQIHIGGAALARGYWRRPELTAERFVELHGGRFYRSGDLGRWRDDGRLEYLGRADEQVKLRGHRVELGEIEAALAAVPGIEAAAVLLGRDAAGAARLVAYVASAENEAIGWHDHLAVRLPAHMLPSAYVRLDRLPLTANGKIDRRRLPDCGQETQVTRGHVEPSTDTERTLTDIWQQLLGVERVGVEDNFFELGGHSLLAMRMTSAVAARLGRTLPVRVVFEGATPAAVAAWLDAQDTESAALPPPEATSIEPAPRDGRLPMSYSQRRLWFIDRLQGSDAYRMSGSLRLRGRLDVERLHAALRAVVSRHEVLRTTYGEIDGEPVQRIADSDGLPFAIDDLRGMEPTIRDGRCLAIAAEEATHPFDLGRDHMLRGRLAVISDDEHLLWLTAHHIAFDGWSYAVLVRECMAIYAGAHLPPLRVQYADYATWQRQRLDGPALQTQLGYWRGQLEDLPPTHSLVLDAPRSAAAAGGSERYAVRLEVTTLQALHDLARRHDASLFMLLHTSLAAVLAGFGAGTDLAIGTPVAGRGHVALEPMIGFFVNTLVLRSDLSGDPDFETALARVRSTDLEAYGHAEVPFDMLVEELNPVRSLLHAPLFQIQFNMRNNERVHLHVPGLSITVQEQEAALAKFDLQIGAEECDDGLLLDWLAAPKLFSSERVRRMADAWVSLLAQIAADPSRKLSEYTLLDADERSELLTLGTGPDRAQGRGQPLPLAIAQVVRGCADAPAVRAGAATLSYAELGRLSNRLAHRLVAAGLGPGDRIGICMERGLALPVALLAVLSSGAA</sequence>
<dbReference type="InterPro" id="IPR009081">
    <property type="entry name" value="PP-bd_ACP"/>
</dbReference>
<proteinExistence type="predicted"/>
<dbReference type="InterPro" id="IPR000873">
    <property type="entry name" value="AMP-dep_synth/lig_dom"/>
</dbReference>
<dbReference type="PANTHER" id="PTHR45527:SF1">
    <property type="entry name" value="FATTY ACID SYNTHASE"/>
    <property type="match status" value="1"/>
</dbReference>
<dbReference type="Pfam" id="PF13193">
    <property type="entry name" value="AMP-binding_C"/>
    <property type="match status" value="1"/>
</dbReference>
<dbReference type="GO" id="GO:0003824">
    <property type="term" value="F:catalytic activity"/>
    <property type="evidence" value="ECO:0007669"/>
    <property type="project" value="InterPro"/>
</dbReference>
<evidence type="ECO:0000256" key="3">
    <source>
        <dbReference type="ARBA" id="ARBA00022553"/>
    </source>
</evidence>
<dbReference type="SUPFAM" id="SSF56801">
    <property type="entry name" value="Acetyl-CoA synthetase-like"/>
    <property type="match status" value="2"/>
</dbReference>
<dbReference type="PANTHER" id="PTHR45527">
    <property type="entry name" value="NONRIBOSOMAL PEPTIDE SYNTHETASE"/>
    <property type="match status" value="1"/>
</dbReference>
<dbReference type="Pfam" id="PF00501">
    <property type="entry name" value="AMP-binding"/>
    <property type="match status" value="2"/>
</dbReference>
<keyword evidence="3" id="KW-0597">Phosphoprotein</keyword>
<dbReference type="Proteomes" id="UP000528595">
    <property type="component" value="Unassembled WGS sequence"/>
</dbReference>
<dbReference type="GO" id="GO:0044550">
    <property type="term" value="P:secondary metabolite biosynthetic process"/>
    <property type="evidence" value="ECO:0007669"/>
    <property type="project" value="TreeGrafter"/>
</dbReference>
<dbReference type="SUPFAM" id="SSF52777">
    <property type="entry name" value="CoA-dependent acyltransferases"/>
    <property type="match status" value="2"/>
</dbReference>
<feature type="region of interest" description="Disordered" evidence="4">
    <location>
        <begin position="450"/>
        <end position="469"/>
    </location>
</feature>
<dbReference type="EMBL" id="JACIIQ010000058">
    <property type="protein sequence ID" value="MBB5672953.1"/>
    <property type="molecule type" value="Genomic_DNA"/>
</dbReference>
<evidence type="ECO:0000256" key="4">
    <source>
        <dbReference type="SAM" id="MobiDB-lite"/>
    </source>
</evidence>
<dbReference type="InterPro" id="IPR045851">
    <property type="entry name" value="AMP-bd_C_sf"/>
</dbReference>
<dbReference type="PROSITE" id="PS00012">
    <property type="entry name" value="PHOSPHOPANTETHEINE"/>
    <property type="match status" value="1"/>
</dbReference>
<dbReference type="InterPro" id="IPR020806">
    <property type="entry name" value="PKS_PP-bd"/>
</dbReference>
<dbReference type="GO" id="GO:0031177">
    <property type="term" value="F:phosphopantetheine binding"/>
    <property type="evidence" value="ECO:0007669"/>
    <property type="project" value="InterPro"/>
</dbReference>
<dbReference type="InterPro" id="IPR025110">
    <property type="entry name" value="AMP-bd_C"/>
</dbReference>
<reference evidence="6" key="1">
    <citation type="submission" date="2020-08" db="EMBL/GenBank/DDBJ databases">
        <title>Studying the diversity of plant-associated saprophytic bacteria and their role in host health and plant-pathogen interactions.</title>
        <authorList>
            <person name="Potnis N."/>
        </authorList>
    </citation>
    <scope>NUCLEOTIDE SEQUENCE</scope>
    <source>
        <strain evidence="6">F21</strain>
    </source>
</reference>
<dbReference type="InterPro" id="IPR001242">
    <property type="entry name" value="Condensation_dom"/>
</dbReference>
<dbReference type="InterPro" id="IPR036736">
    <property type="entry name" value="ACP-like_sf"/>
</dbReference>
<dbReference type="PROSITE" id="PS00455">
    <property type="entry name" value="AMP_BINDING"/>
    <property type="match status" value="1"/>
</dbReference>
<evidence type="ECO:0000259" key="5">
    <source>
        <dbReference type="PROSITE" id="PS50075"/>
    </source>
</evidence>
<dbReference type="Pfam" id="PF00668">
    <property type="entry name" value="Condensation"/>
    <property type="match status" value="1"/>
</dbReference>
<feature type="domain" description="Carrier" evidence="5">
    <location>
        <begin position="373"/>
        <end position="448"/>
    </location>
</feature>
<dbReference type="SUPFAM" id="SSF47336">
    <property type="entry name" value="ACP-like"/>
    <property type="match status" value="1"/>
</dbReference>
<dbReference type="Gene3D" id="3.30.559.30">
    <property type="entry name" value="Nonribosomal peptide synthetase, condensation domain"/>
    <property type="match status" value="1"/>
</dbReference>
<dbReference type="FunFam" id="1.10.1200.10:FF:000005">
    <property type="entry name" value="Nonribosomal peptide synthetase 1"/>
    <property type="match status" value="1"/>
</dbReference>
<feature type="non-terminal residue" evidence="6">
    <location>
        <position position="1"/>
    </location>
</feature>
<evidence type="ECO:0000256" key="1">
    <source>
        <dbReference type="ARBA" id="ARBA00001957"/>
    </source>
</evidence>
<dbReference type="AlphaFoldDB" id="A0AB73H480"/>
<accession>A0AB73H480</accession>
<dbReference type="GO" id="GO:0043041">
    <property type="term" value="P:amino acid activation for nonribosomal peptide biosynthetic process"/>
    <property type="evidence" value="ECO:0007669"/>
    <property type="project" value="TreeGrafter"/>
</dbReference>
<dbReference type="SMART" id="SM00823">
    <property type="entry name" value="PKS_PP"/>
    <property type="match status" value="1"/>
</dbReference>